<dbReference type="Proteomes" id="UP000479710">
    <property type="component" value="Unassembled WGS sequence"/>
</dbReference>
<gene>
    <name evidence="1" type="ORF">E2562_014134</name>
</gene>
<keyword evidence="2" id="KW-1185">Reference proteome</keyword>
<reference evidence="1 2" key="1">
    <citation type="submission" date="2019-11" db="EMBL/GenBank/DDBJ databases">
        <title>Whole genome sequence of Oryza granulata.</title>
        <authorList>
            <person name="Li W."/>
        </authorList>
    </citation>
    <scope>NUCLEOTIDE SEQUENCE [LARGE SCALE GENOMIC DNA]</scope>
    <source>
        <strain evidence="2">cv. Menghai</strain>
        <tissue evidence="1">Leaf</tissue>
    </source>
</reference>
<name>A0A6G1F8F9_9ORYZ</name>
<comment type="caution">
    <text evidence="1">The sequence shown here is derived from an EMBL/GenBank/DDBJ whole genome shotgun (WGS) entry which is preliminary data.</text>
</comment>
<dbReference type="AlphaFoldDB" id="A0A6G1F8F9"/>
<evidence type="ECO:0000313" key="1">
    <source>
        <dbReference type="EMBL" id="KAF0933144.1"/>
    </source>
</evidence>
<protein>
    <submittedName>
        <fullName evidence="1">Uncharacterized protein</fullName>
    </submittedName>
</protein>
<accession>A0A6G1F8F9</accession>
<organism evidence="1 2">
    <name type="scientific">Oryza meyeriana var. granulata</name>
    <dbReference type="NCBI Taxonomy" id="110450"/>
    <lineage>
        <taxon>Eukaryota</taxon>
        <taxon>Viridiplantae</taxon>
        <taxon>Streptophyta</taxon>
        <taxon>Embryophyta</taxon>
        <taxon>Tracheophyta</taxon>
        <taxon>Spermatophyta</taxon>
        <taxon>Magnoliopsida</taxon>
        <taxon>Liliopsida</taxon>
        <taxon>Poales</taxon>
        <taxon>Poaceae</taxon>
        <taxon>BOP clade</taxon>
        <taxon>Oryzoideae</taxon>
        <taxon>Oryzeae</taxon>
        <taxon>Oryzinae</taxon>
        <taxon>Oryza</taxon>
        <taxon>Oryza meyeriana</taxon>
    </lineage>
</organism>
<sequence length="80" mass="8988">MGGSRNGLDRFFGEAVELWWWSSGMLLRGQRMAVTRVVERRCEVETGVRLNWSSSIARTPGRQVPPPPIVVGAMAIIYLE</sequence>
<proteinExistence type="predicted"/>
<evidence type="ECO:0000313" key="2">
    <source>
        <dbReference type="Proteomes" id="UP000479710"/>
    </source>
</evidence>
<dbReference type="EMBL" id="SPHZ02000001">
    <property type="protein sequence ID" value="KAF0933144.1"/>
    <property type="molecule type" value="Genomic_DNA"/>
</dbReference>